<reference evidence="3" key="1">
    <citation type="journal article" date="2019" name="Int. J. Syst. Evol. Microbiol.">
        <title>The Global Catalogue of Microorganisms (GCM) 10K type strain sequencing project: providing services to taxonomists for standard genome sequencing and annotation.</title>
        <authorList>
            <consortium name="The Broad Institute Genomics Platform"/>
            <consortium name="The Broad Institute Genome Sequencing Center for Infectious Disease"/>
            <person name="Wu L."/>
            <person name="Ma J."/>
        </authorList>
    </citation>
    <scope>NUCLEOTIDE SEQUENCE [LARGE SCALE GENOMIC DNA]</scope>
    <source>
        <strain evidence="3">JCM 11650</strain>
    </source>
</reference>
<evidence type="ECO:0000313" key="2">
    <source>
        <dbReference type="EMBL" id="MFD1836487.1"/>
    </source>
</evidence>
<organism evidence="2 3">
    <name type="scientific">Brachybacterium rhamnosum</name>
    <dbReference type="NCBI Taxonomy" id="173361"/>
    <lineage>
        <taxon>Bacteria</taxon>
        <taxon>Bacillati</taxon>
        <taxon>Actinomycetota</taxon>
        <taxon>Actinomycetes</taxon>
        <taxon>Micrococcales</taxon>
        <taxon>Dermabacteraceae</taxon>
        <taxon>Brachybacterium</taxon>
    </lineage>
</organism>
<dbReference type="RefSeq" id="WP_343905994.1">
    <property type="nucleotide sequence ID" value="NZ_BAAAIS010000003.1"/>
</dbReference>
<dbReference type="Pfam" id="PF18986">
    <property type="entry name" value="DUF5719"/>
    <property type="match status" value="1"/>
</dbReference>
<keyword evidence="3" id="KW-1185">Reference proteome</keyword>
<gene>
    <name evidence="2" type="ORF">ACFSDA_15585</name>
</gene>
<evidence type="ECO:0000313" key="3">
    <source>
        <dbReference type="Proteomes" id="UP001597280"/>
    </source>
</evidence>
<sequence length="573" mass="56822">MPDSRDRYELADALSEDGAPRPGEAADAADDGGAGSPRTGAGQDASGGTRRRPLLALGALLPLAAAAAAVVELPPRGAPEAERAATTARPGPLTLLVPGPVQVPQEVLDTATDADLAVTPPSTAVAVGAIALETDSSLLFGRVSGSETRRDEQGEASAPALTLEDAVNTGGSALDATVTAGEVGNTVLGASAVEGAARLGAATAEDDRPVADAVQSTLTPSGDYRSLALTRALPPSAEGIFLGLTTTAGSSAQLVLRNPSSRPATAALQVWTPDGPAAMSGRSQVVVAPGEEQSVLLESIVPDQEALALEVAVQGSPLAMHLQLSERSGLTPGGVEILTPIAAPDRDLVIPGVEVAGTAPTLVFANLRAQDTTAQVEVLGPDGVIDEGSPGEVPVTGESVTTLALESLPDGAVTVRVRADAAICAAVRSPIAGADLAGSTLGAPVDLAVLVPAPSLTSSGIVALPPGGGHGWLTLAAEADTTCTLITVAADATTSEPIVRELAADTSTVVADPSLRAGGAQPVAVVVVPDQPGAVRAAWMQREQDGAGGVLHSAVTVVPSTATGEGTSIRVED</sequence>
<dbReference type="InterPro" id="IPR043777">
    <property type="entry name" value="DUF5719"/>
</dbReference>
<dbReference type="Proteomes" id="UP001597280">
    <property type="component" value="Unassembled WGS sequence"/>
</dbReference>
<dbReference type="EMBL" id="JBHUFL010000003">
    <property type="protein sequence ID" value="MFD1836487.1"/>
    <property type="molecule type" value="Genomic_DNA"/>
</dbReference>
<accession>A0ABW4Q075</accession>
<feature type="compositionally biased region" description="Basic and acidic residues" evidence="1">
    <location>
        <begin position="1"/>
        <end position="10"/>
    </location>
</feature>
<protein>
    <submittedName>
        <fullName evidence="2">DUF5719 family protein</fullName>
    </submittedName>
</protein>
<proteinExistence type="predicted"/>
<feature type="region of interest" description="Disordered" evidence="1">
    <location>
        <begin position="1"/>
        <end position="49"/>
    </location>
</feature>
<name>A0ABW4Q075_9MICO</name>
<comment type="caution">
    <text evidence="2">The sequence shown here is derived from an EMBL/GenBank/DDBJ whole genome shotgun (WGS) entry which is preliminary data.</text>
</comment>
<evidence type="ECO:0000256" key="1">
    <source>
        <dbReference type="SAM" id="MobiDB-lite"/>
    </source>
</evidence>